<protein>
    <submittedName>
        <fullName evidence="2">Uncharacterized protein</fullName>
    </submittedName>
</protein>
<feature type="region of interest" description="Disordered" evidence="1">
    <location>
        <begin position="36"/>
        <end position="133"/>
    </location>
</feature>
<name>A0A4V3GLY8_9BACT</name>
<dbReference type="OrthoDB" id="826470at2"/>
<evidence type="ECO:0000256" key="1">
    <source>
        <dbReference type="SAM" id="MobiDB-lite"/>
    </source>
</evidence>
<feature type="compositionally biased region" description="Low complexity" evidence="1">
    <location>
        <begin position="61"/>
        <end position="73"/>
    </location>
</feature>
<organism evidence="2 3">
    <name type="scientific">Dinghuibacter silviterrae</name>
    <dbReference type="NCBI Taxonomy" id="1539049"/>
    <lineage>
        <taxon>Bacteria</taxon>
        <taxon>Pseudomonadati</taxon>
        <taxon>Bacteroidota</taxon>
        <taxon>Chitinophagia</taxon>
        <taxon>Chitinophagales</taxon>
        <taxon>Chitinophagaceae</taxon>
        <taxon>Dinghuibacter</taxon>
    </lineage>
</organism>
<evidence type="ECO:0000313" key="3">
    <source>
        <dbReference type="Proteomes" id="UP000294498"/>
    </source>
</evidence>
<sequence length="303" mass="33092">MSSSTSYIRMAAGAVLLLLACLPRYTQAQRFGHSNFGGGGGRPAPAPAPAYHPAPAPAYRPAPAQQQPQQQRPVEPAGRPNGNPEVNRGNPQPEARSINGGAWNVGNHDYGRGNAPTDNRPAPRPVVPPTRGGYTNEHVNVYHTGGYRSVHPYFYHPYRPFYWGPRWHPVGFFLGAMMADAFYFSFGGQPYYYDQGVYYQPDNGGYVAVAPPVGAIVNALPEGYETTQVGDQTYYYFGGAFYVYTDQGYQVVDAPPGAVITELPTGAVQQDIDGQTFLVYNNVYYEPISQDGSDAYEVVQMGN</sequence>
<dbReference type="Proteomes" id="UP000294498">
    <property type="component" value="Unassembled WGS sequence"/>
</dbReference>
<dbReference type="Pfam" id="PF20125">
    <property type="entry name" value="DUF6515"/>
    <property type="match status" value="1"/>
</dbReference>
<comment type="caution">
    <text evidence="2">The sequence shown here is derived from an EMBL/GenBank/DDBJ whole genome shotgun (WGS) entry which is preliminary data.</text>
</comment>
<reference evidence="2 3" key="1">
    <citation type="submission" date="2019-03" db="EMBL/GenBank/DDBJ databases">
        <title>Genomic Encyclopedia of Type Strains, Phase IV (KMG-IV): sequencing the most valuable type-strain genomes for metagenomic binning, comparative biology and taxonomic classification.</title>
        <authorList>
            <person name="Goeker M."/>
        </authorList>
    </citation>
    <scope>NUCLEOTIDE SEQUENCE [LARGE SCALE GENOMIC DNA]</scope>
    <source>
        <strain evidence="2 3">DSM 100059</strain>
    </source>
</reference>
<dbReference type="AlphaFoldDB" id="A0A4V3GLY8"/>
<gene>
    <name evidence="2" type="ORF">EDB95_2336</name>
</gene>
<keyword evidence="3" id="KW-1185">Reference proteome</keyword>
<accession>A0A4V3GLY8</accession>
<dbReference type="EMBL" id="SODV01000001">
    <property type="protein sequence ID" value="TDX01303.1"/>
    <property type="molecule type" value="Genomic_DNA"/>
</dbReference>
<dbReference type="InterPro" id="IPR045398">
    <property type="entry name" value="DUF6515"/>
</dbReference>
<evidence type="ECO:0000313" key="2">
    <source>
        <dbReference type="EMBL" id="TDX01303.1"/>
    </source>
</evidence>
<proteinExistence type="predicted"/>
<dbReference type="RefSeq" id="WP_133993719.1">
    <property type="nucleotide sequence ID" value="NZ_SODV01000001.1"/>
</dbReference>
<feature type="compositionally biased region" description="Pro residues" evidence="1">
    <location>
        <begin position="44"/>
        <end position="60"/>
    </location>
</feature>